<dbReference type="InterPro" id="IPR039390">
    <property type="entry name" value="1_2-HQD/HQD"/>
</dbReference>
<protein>
    <submittedName>
        <fullName evidence="9">Intradiol ring-cleavage dioxygenase</fullName>
    </submittedName>
</protein>
<evidence type="ECO:0000256" key="1">
    <source>
        <dbReference type="ARBA" id="ARBA00001965"/>
    </source>
</evidence>
<dbReference type="InterPro" id="IPR015889">
    <property type="entry name" value="Intradiol_dOase_core"/>
</dbReference>
<feature type="domain" description="Catechol dioxygenase N-terminal" evidence="8">
    <location>
        <begin position="23"/>
        <end position="96"/>
    </location>
</feature>
<comment type="similarity">
    <text evidence="2">Belongs to the intradiol ring-cleavage dioxygenase family.</text>
</comment>
<evidence type="ECO:0000259" key="8">
    <source>
        <dbReference type="Pfam" id="PF04444"/>
    </source>
</evidence>
<keyword evidence="3" id="KW-0479">Metal-binding</keyword>
<evidence type="ECO:0000313" key="9">
    <source>
        <dbReference type="EMBL" id="MEJ8853440.1"/>
    </source>
</evidence>
<evidence type="ECO:0000256" key="6">
    <source>
        <dbReference type="ARBA" id="ARBA00023004"/>
    </source>
</evidence>
<accession>A0ABU8X0W5</accession>
<dbReference type="GO" id="GO:0051213">
    <property type="term" value="F:dioxygenase activity"/>
    <property type="evidence" value="ECO:0007669"/>
    <property type="project" value="UniProtKB-KW"/>
</dbReference>
<dbReference type="RefSeq" id="WP_340333529.1">
    <property type="nucleotide sequence ID" value="NZ_JBBKZS010000001.1"/>
</dbReference>
<evidence type="ECO:0000313" key="10">
    <source>
        <dbReference type="Proteomes" id="UP001367030"/>
    </source>
</evidence>
<feature type="domain" description="Intradiol ring-cleavage dioxygenases" evidence="7">
    <location>
        <begin position="122"/>
        <end position="285"/>
    </location>
</feature>
<reference evidence="9 10" key="1">
    <citation type="submission" date="2024-03" db="EMBL/GenBank/DDBJ databases">
        <title>Novel species of the genus Variovorax.</title>
        <authorList>
            <person name="Liu Q."/>
            <person name="Xin Y.-H."/>
        </authorList>
    </citation>
    <scope>NUCLEOTIDE SEQUENCE [LARGE SCALE GENOMIC DNA]</scope>
    <source>
        <strain evidence="9 10">KACC 18901</strain>
    </source>
</reference>
<evidence type="ECO:0000256" key="5">
    <source>
        <dbReference type="ARBA" id="ARBA00023002"/>
    </source>
</evidence>
<dbReference type="CDD" id="cd03461">
    <property type="entry name" value="1_2-HQD"/>
    <property type="match status" value="1"/>
</dbReference>
<name>A0ABU8X0W5_9BURK</name>
<dbReference type="Proteomes" id="UP001367030">
    <property type="component" value="Unassembled WGS sequence"/>
</dbReference>
<evidence type="ECO:0000256" key="3">
    <source>
        <dbReference type="ARBA" id="ARBA00022723"/>
    </source>
</evidence>
<dbReference type="Pfam" id="PF04444">
    <property type="entry name" value="Dioxygenase_N"/>
    <property type="match status" value="1"/>
</dbReference>
<dbReference type="Pfam" id="PF00775">
    <property type="entry name" value="Dioxygenase_C"/>
    <property type="match status" value="1"/>
</dbReference>
<gene>
    <name evidence="9" type="ORF">WKW79_02600</name>
</gene>
<comment type="cofactor">
    <cofactor evidence="1">
        <name>Fe(3+)</name>
        <dbReference type="ChEBI" id="CHEBI:29034"/>
    </cofactor>
</comment>
<keyword evidence="5" id="KW-0560">Oxidoreductase</keyword>
<dbReference type="SUPFAM" id="SSF49482">
    <property type="entry name" value="Aromatic compound dioxygenase"/>
    <property type="match status" value="1"/>
</dbReference>
<dbReference type="PANTHER" id="PTHR33711:SF7">
    <property type="entry name" value="INTRADIOL RING-CLEAVAGE DIOXYGENASES DOMAIN-CONTAINING PROTEIN-RELATED"/>
    <property type="match status" value="1"/>
</dbReference>
<dbReference type="EMBL" id="JBBKZS010000001">
    <property type="protein sequence ID" value="MEJ8853440.1"/>
    <property type="molecule type" value="Genomic_DNA"/>
</dbReference>
<sequence>MRNINEDTITAAVLESLADTPSPRLKEVMSALVRHLHDLAREVKLTEQEWMQGIEFLTATGQKCTDKRQEFILLSDTLGLSMLTVALNHSKSAQATEATVFGPFHVPGAPVLPLGSDIANGAKGEPLFVDATVRGTDGKPVAGAVVDVWEADAEGLYDLQRTDLDHPEGRAVFHADGEGRLHFKAVTPVAYPIPTDGPVGTMLEATRRHPWRPAHVHFIVQAPGYETLITHVFKDGDAYLDSDAVFGVRSSLIGDFQSHPAGVAPDGSTQAGPFHTLRFDFVLEPAARQG</sequence>
<evidence type="ECO:0000256" key="4">
    <source>
        <dbReference type="ARBA" id="ARBA00022964"/>
    </source>
</evidence>
<keyword evidence="4 9" id="KW-0223">Dioxygenase</keyword>
<keyword evidence="6" id="KW-0408">Iron</keyword>
<dbReference type="InterPro" id="IPR000627">
    <property type="entry name" value="Intradiol_dOase_C"/>
</dbReference>
<dbReference type="PANTHER" id="PTHR33711">
    <property type="entry name" value="DIOXYGENASE, PUTATIVE (AFU_ORTHOLOGUE AFUA_2G02910)-RELATED"/>
    <property type="match status" value="1"/>
</dbReference>
<dbReference type="InterPro" id="IPR050770">
    <property type="entry name" value="Intradiol_RC_Dioxygenase"/>
</dbReference>
<dbReference type="Gene3D" id="2.60.130.10">
    <property type="entry name" value="Aromatic compound dioxygenase"/>
    <property type="match status" value="1"/>
</dbReference>
<evidence type="ECO:0000256" key="2">
    <source>
        <dbReference type="ARBA" id="ARBA00007825"/>
    </source>
</evidence>
<evidence type="ECO:0000259" key="7">
    <source>
        <dbReference type="Pfam" id="PF00775"/>
    </source>
</evidence>
<proteinExistence type="inferred from homology"/>
<keyword evidence="10" id="KW-1185">Reference proteome</keyword>
<comment type="caution">
    <text evidence="9">The sequence shown here is derived from an EMBL/GenBank/DDBJ whole genome shotgun (WGS) entry which is preliminary data.</text>
</comment>
<organism evidence="9 10">
    <name type="scientific">Variovorax robiniae</name>
    <dbReference type="NCBI Taxonomy" id="1836199"/>
    <lineage>
        <taxon>Bacteria</taxon>
        <taxon>Pseudomonadati</taxon>
        <taxon>Pseudomonadota</taxon>
        <taxon>Betaproteobacteria</taxon>
        <taxon>Burkholderiales</taxon>
        <taxon>Comamonadaceae</taxon>
        <taxon>Variovorax</taxon>
    </lineage>
</organism>
<dbReference type="InterPro" id="IPR007535">
    <property type="entry name" value="Catechol_dOase_N"/>
</dbReference>